<evidence type="ECO:0000313" key="4">
    <source>
        <dbReference type="Proteomes" id="UP000824165"/>
    </source>
</evidence>
<feature type="chain" id="PRO_5038548872" evidence="2">
    <location>
        <begin position="35"/>
        <end position="424"/>
    </location>
</feature>
<reference evidence="3" key="1">
    <citation type="submission" date="2020-10" db="EMBL/GenBank/DDBJ databases">
        <authorList>
            <person name="Gilroy R."/>
        </authorList>
    </citation>
    <scope>NUCLEOTIDE SEQUENCE</scope>
    <source>
        <strain evidence="3">CHK181-108</strain>
    </source>
</reference>
<dbReference type="EMBL" id="DVLU01000066">
    <property type="protein sequence ID" value="HIT85624.1"/>
    <property type="molecule type" value="Genomic_DNA"/>
</dbReference>
<gene>
    <name evidence="3" type="ORF">IAA60_06950</name>
</gene>
<keyword evidence="1" id="KW-1133">Transmembrane helix</keyword>
<evidence type="ECO:0000313" key="3">
    <source>
        <dbReference type="EMBL" id="HIT85624.1"/>
    </source>
</evidence>
<organism evidence="3 4">
    <name type="scientific">Candidatus Ornithomonoglobus intestinigallinarum</name>
    <dbReference type="NCBI Taxonomy" id="2840894"/>
    <lineage>
        <taxon>Bacteria</taxon>
        <taxon>Bacillati</taxon>
        <taxon>Bacillota</taxon>
        <taxon>Clostridia</taxon>
        <taxon>Candidatus Ornithomonoglobus</taxon>
    </lineage>
</organism>
<proteinExistence type="predicted"/>
<protein>
    <submittedName>
        <fullName evidence="3">Uncharacterized protein</fullName>
    </submittedName>
</protein>
<accession>A0A9D1H534</accession>
<evidence type="ECO:0000256" key="1">
    <source>
        <dbReference type="SAM" id="Phobius"/>
    </source>
</evidence>
<sequence>MCPINRADKLLYKLICALSAFTMLFSAGTLPSDAAKPPDVSSAEGRMSASYGYVLNDIIFEYGAMKTYAAGDAFTDPAGGDISPGGTVYAELIPFDADKLPYLAVFTANSDTKCAEVHIWGYDEERRCAVKTAELSKPYGNIEPDSAGSFSVGSDGGKYYIAYRTSKNGAPGASEYYTVIDGEAYMYVNTPQNLSDTGVMEFNRAYFKSFKDISDYNKTLDDFFTQLKNTAADSVTYEDIAERLSPEDESEIEGALSAAVSYNYFDIADYNSMSEYRAALDTKTCSDRFYLITNMYDLGDEIYYVRFSTDRSFYNYTLLRRSNSAENGYQILTVATDCIPLSDSELKQLKEEYSRNMLLFKKAPGSLRLKSGVELDLLDSGLPELKINKLFDPNIKAPAALIGGGISLALLTALWFILLADDDE</sequence>
<feature type="transmembrane region" description="Helical" evidence="1">
    <location>
        <begin position="399"/>
        <end position="420"/>
    </location>
</feature>
<keyword evidence="1" id="KW-0812">Transmembrane</keyword>
<keyword evidence="2" id="KW-0732">Signal</keyword>
<dbReference type="Proteomes" id="UP000824165">
    <property type="component" value="Unassembled WGS sequence"/>
</dbReference>
<name>A0A9D1H534_9FIRM</name>
<feature type="signal peptide" evidence="2">
    <location>
        <begin position="1"/>
        <end position="34"/>
    </location>
</feature>
<reference evidence="3" key="2">
    <citation type="journal article" date="2021" name="PeerJ">
        <title>Extensive microbial diversity within the chicken gut microbiome revealed by metagenomics and culture.</title>
        <authorList>
            <person name="Gilroy R."/>
            <person name="Ravi A."/>
            <person name="Getino M."/>
            <person name="Pursley I."/>
            <person name="Horton D.L."/>
            <person name="Alikhan N.F."/>
            <person name="Baker D."/>
            <person name="Gharbi K."/>
            <person name="Hall N."/>
            <person name="Watson M."/>
            <person name="Adriaenssens E.M."/>
            <person name="Foster-Nyarko E."/>
            <person name="Jarju S."/>
            <person name="Secka A."/>
            <person name="Antonio M."/>
            <person name="Oren A."/>
            <person name="Chaudhuri R.R."/>
            <person name="La Ragione R."/>
            <person name="Hildebrand F."/>
            <person name="Pallen M.J."/>
        </authorList>
    </citation>
    <scope>NUCLEOTIDE SEQUENCE</scope>
    <source>
        <strain evidence="3">CHK181-108</strain>
    </source>
</reference>
<comment type="caution">
    <text evidence="3">The sequence shown here is derived from an EMBL/GenBank/DDBJ whole genome shotgun (WGS) entry which is preliminary data.</text>
</comment>
<dbReference type="AlphaFoldDB" id="A0A9D1H534"/>
<evidence type="ECO:0000256" key="2">
    <source>
        <dbReference type="SAM" id="SignalP"/>
    </source>
</evidence>
<keyword evidence="1" id="KW-0472">Membrane</keyword>